<dbReference type="AlphaFoldDB" id="A0AAV9RNC1"/>
<dbReference type="Proteomes" id="UP001311232">
    <property type="component" value="Unassembled WGS sequence"/>
</dbReference>
<keyword evidence="1" id="KW-0732">Signal</keyword>
<evidence type="ECO:0000256" key="1">
    <source>
        <dbReference type="SAM" id="SignalP"/>
    </source>
</evidence>
<protein>
    <submittedName>
        <fullName evidence="2">Uncharacterized protein</fullName>
    </submittedName>
</protein>
<comment type="caution">
    <text evidence="2">The sequence shown here is derived from an EMBL/GenBank/DDBJ whole genome shotgun (WGS) entry which is preliminary data.</text>
</comment>
<evidence type="ECO:0000313" key="2">
    <source>
        <dbReference type="EMBL" id="KAK5610374.1"/>
    </source>
</evidence>
<feature type="chain" id="PRO_5043900352" evidence="1">
    <location>
        <begin position="28"/>
        <end position="206"/>
    </location>
</feature>
<gene>
    <name evidence="2" type="ORF">CRENBAI_005886</name>
</gene>
<feature type="signal peptide" evidence="1">
    <location>
        <begin position="1"/>
        <end position="27"/>
    </location>
</feature>
<organism evidence="2 3">
    <name type="scientific">Crenichthys baileyi</name>
    <name type="common">White River springfish</name>
    <dbReference type="NCBI Taxonomy" id="28760"/>
    <lineage>
        <taxon>Eukaryota</taxon>
        <taxon>Metazoa</taxon>
        <taxon>Chordata</taxon>
        <taxon>Craniata</taxon>
        <taxon>Vertebrata</taxon>
        <taxon>Euteleostomi</taxon>
        <taxon>Actinopterygii</taxon>
        <taxon>Neopterygii</taxon>
        <taxon>Teleostei</taxon>
        <taxon>Neoteleostei</taxon>
        <taxon>Acanthomorphata</taxon>
        <taxon>Ovalentaria</taxon>
        <taxon>Atherinomorphae</taxon>
        <taxon>Cyprinodontiformes</taxon>
        <taxon>Goodeidae</taxon>
        <taxon>Crenichthys</taxon>
    </lineage>
</organism>
<proteinExistence type="predicted"/>
<evidence type="ECO:0000313" key="3">
    <source>
        <dbReference type="Proteomes" id="UP001311232"/>
    </source>
</evidence>
<keyword evidence="3" id="KW-1185">Reference proteome</keyword>
<name>A0AAV9RNC1_9TELE</name>
<reference evidence="2 3" key="1">
    <citation type="submission" date="2021-06" db="EMBL/GenBank/DDBJ databases">
        <authorList>
            <person name="Palmer J.M."/>
        </authorList>
    </citation>
    <scope>NUCLEOTIDE SEQUENCE [LARGE SCALE GENOMIC DNA]</scope>
    <source>
        <strain evidence="2 3">MEX-2019</strain>
        <tissue evidence="2">Muscle</tissue>
    </source>
</reference>
<accession>A0AAV9RNC1</accession>
<dbReference type="EMBL" id="JAHHUM010001582">
    <property type="protein sequence ID" value="KAK5610374.1"/>
    <property type="molecule type" value="Genomic_DNA"/>
</dbReference>
<sequence>MATTLPHRSSFCNLFSFLYRLTTLFRASLIHVESHCSNPTIPMQPFCLNCNWCHKTSNSDMPLVSTLAVVEPLTLLPAFTVYNTLVNRPPDTHRTAFTLNTDQNHQLCWPRGSSLRWRFLPVSASTASSHCSGFDLLLSMGTTCSQAERTVELLCPNLPAEAEVKSFRHRRTDQQLLSRRHVVVFLTGALPQRGEQGLSQRDGSAG</sequence>